<comment type="caution">
    <text evidence="2">The sequence shown here is derived from an EMBL/GenBank/DDBJ whole genome shotgun (WGS) entry which is preliminary data.</text>
</comment>
<feature type="non-terminal residue" evidence="2">
    <location>
        <position position="132"/>
    </location>
</feature>
<evidence type="ECO:0000313" key="3">
    <source>
        <dbReference type="Proteomes" id="UP001165586"/>
    </source>
</evidence>
<dbReference type="EMBL" id="JANLCJ010000812">
    <property type="protein sequence ID" value="MCS5737550.1"/>
    <property type="molecule type" value="Genomic_DNA"/>
</dbReference>
<keyword evidence="3" id="KW-1185">Reference proteome</keyword>
<accession>A0ABT2HC80</accession>
<dbReference type="InterPro" id="IPR003446">
    <property type="entry name" value="Plasmid_replication_init_RepA"/>
</dbReference>
<dbReference type="RefSeq" id="WP_259543978.1">
    <property type="nucleotide sequence ID" value="NZ_JANLCJ010000812.1"/>
</dbReference>
<dbReference type="Proteomes" id="UP001165586">
    <property type="component" value="Unassembled WGS sequence"/>
</dbReference>
<evidence type="ECO:0000256" key="1">
    <source>
        <dbReference type="ARBA" id="ARBA00022705"/>
    </source>
</evidence>
<name>A0ABT2HC80_9MICO</name>
<keyword evidence="1" id="KW-0235">DNA replication</keyword>
<sequence>MQGISAIKNPHNPNPCYVLRKDLPPVLKSLFGIWVKDTEKLHRNLQIQTRRSGTRCRKFREPRLKACGALMMGLLAHVNLASSYIYATASDLAHSCGLVTTGQKAINSIARCTRALYELNRIGLIEYQKPKF</sequence>
<gene>
    <name evidence="2" type="ORF">N1032_27850</name>
</gene>
<organism evidence="2 3">
    <name type="scientific">Herbiconiux daphne</name>
    <dbReference type="NCBI Taxonomy" id="2970914"/>
    <lineage>
        <taxon>Bacteria</taxon>
        <taxon>Bacillati</taxon>
        <taxon>Actinomycetota</taxon>
        <taxon>Actinomycetes</taxon>
        <taxon>Micrococcales</taxon>
        <taxon>Microbacteriaceae</taxon>
        <taxon>Herbiconiux</taxon>
    </lineage>
</organism>
<proteinExistence type="predicted"/>
<reference evidence="2" key="1">
    <citation type="submission" date="2022-08" db="EMBL/GenBank/DDBJ databases">
        <authorList>
            <person name="Deng Y."/>
            <person name="Han X.-F."/>
            <person name="Zhang Y.-Q."/>
        </authorList>
    </citation>
    <scope>NUCLEOTIDE SEQUENCE</scope>
    <source>
        <strain evidence="2">CPCC 203386</strain>
    </source>
</reference>
<protein>
    <submittedName>
        <fullName evidence="2">Uncharacterized protein</fullName>
    </submittedName>
</protein>
<dbReference type="Pfam" id="PF02387">
    <property type="entry name" value="IncFII_repA"/>
    <property type="match status" value="1"/>
</dbReference>
<evidence type="ECO:0000313" key="2">
    <source>
        <dbReference type="EMBL" id="MCS5737550.1"/>
    </source>
</evidence>